<reference evidence="2 3" key="1">
    <citation type="submission" date="2020-11" db="EMBL/GenBank/DDBJ databases">
        <authorList>
            <person name="Wallbank WR R."/>
            <person name="Pardo Diaz C."/>
            <person name="Kozak K."/>
            <person name="Martin S."/>
            <person name="Jiggins C."/>
            <person name="Moest M."/>
            <person name="Warren A I."/>
            <person name="Generalovic N T."/>
            <person name="Byers J.R.P. K."/>
            <person name="Montejo-Kovacevich G."/>
            <person name="Yen C E."/>
        </authorList>
    </citation>
    <scope>NUCLEOTIDE SEQUENCE [LARGE SCALE GENOMIC DNA]</scope>
</reference>
<evidence type="ECO:0000313" key="3">
    <source>
        <dbReference type="Proteomes" id="UP000594454"/>
    </source>
</evidence>
<dbReference type="AlphaFoldDB" id="A0A7R8UC73"/>
<proteinExistence type="predicted"/>
<feature type="region of interest" description="Disordered" evidence="1">
    <location>
        <begin position="442"/>
        <end position="474"/>
    </location>
</feature>
<sequence>MEKENLANKNQLRPLERAFKEKSISIEIIKNTYLYNLLRENDIFPFVNVPFINSTSISDIFSGCLTCQPFGKLKRRSVDDCSKPSREINTISSLVEKFTVVYDGKNGQNDTTSDYSRCSAGNSYYPCSRSTSFSLDMNHEKFTPCERQRLNPNDCHRSPSDSLHGGHYGKINYICRASPNLPFSCEEKIPEKPIVVPPRRKKRPAPRMVLEPKIKDNSMESNLKRENWKNYRNLQLNNLDQPSDVSAKLRNGENNNSSNNCRSFKVSSNRSECTNISYVTNNKLLKNNKSGCSKLAVVSDSLESNAMQNFSKFDRVSDTSNNNNIISDNFEAGYCENKVYYKNSGFDEFGNYEHGNDADEVIVCESYVKYDPEPKKQSPEAKIAATTDQPKNSTYTKFYTDKFYQDNFEMMSTKSMDEPFERIVQLQPEMAPFLQSALAMLKAKEKPTSKQQERHPNQLQKGRPLSRGSSEGDDIVDEDNSIPVVFCGLLPIHQLNSAKWMQSVRIFEQTVPKDALPVGDGDNKGAISNIVDNHASRVPKHDCNPISANGGRDVNVRVVGCYRKNALSTAGTARSFESCSTNDDLTLLRENKTHGAECQYAGVDHCEM</sequence>
<dbReference type="Proteomes" id="UP000594454">
    <property type="component" value="Chromosome 1"/>
</dbReference>
<keyword evidence="3" id="KW-1185">Reference proteome</keyword>
<protein>
    <submittedName>
        <fullName evidence="2">Uncharacterized protein</fullName>
    </submittedName>
</protein>
<evidence type="ECO:0000256" key="1">
    <source>
        <dbReference type="SAM" id="MobiDB-lite"/>
    </source>
</evidence>
<evidence type="ECO:0000313" key="2">
    <source>
        <dbReference type="EMBL" id="CAD7077869.1"/>
    </source>
</evidence>
<accession>A0A7R8UC73</accession>
<dbReference type="EMBL" id="LR899009">
    <property type="protein sequence ID" value="CAD7077869.1"/>
    <property type="molecule type" value="Genomic_DNA"/>
</dbReference>
<organism evidence="2 3">
    <name type="scientific">Hermetia illucens</name>
    <name type="common">Black soldier fly</name>
    <dbReference type="NCBI Taxonomy" id="343691"/>
    <lineage>
        <taxon>Eukaryota</taxon>
        <taxon>Metazoa</taxon>
        <taxon>Ecdysozoa</taxon>
        <taxon>Arthropoda</taxon>
        <taxon>Hexapoda</taxon>
        <taxon>Insecta</taxon>
        <taxon>Pterygota</taxon>
        <taxon>Neoptera</taxon>
        <taxon>Endopterygota</taxon>
        <taxon>Diptera</taxon>
        <taxon>Brachycera</taxon>
        <taxon>Stratiomyomorpha</taxon>
        <taxon>Stratiomyidae</taxon>
        <taxon>Hermetiinae</taxon>
        <taxon>Hermetia</taxon>
    </lineage>
</organism>
<dbReference type="InParanoid" id="A0A7R8UC73"/>
<gene>
    <name evidence="2" type="ORF">HERILL_LOCUS1174</name>
</gene>
<name>A0A7R8UC73_HERIL</name>
<feature type="compositionally biased region" description="Basic and acidic residues" evidence="1">
    <location>
        <begin position="442"/>
        <end position="456"/>
    </location>
</feature>